<feature type="chain" id="PRO_5040365859" evidence="1">
    <location>
        <begin position="17"/>
        <end position="72"/>
    </location>
</feature>
<name>A0A9N9MIW1_9CUCU</name>
<evidence type="ECO:0000256" key="1">
    <source>
        <dbReference type="SAM" id="SignalP"/>
    </source>
</evidence>
<keyword evidence="3" id="KW-1185">Reference proteome</keyword>
<organism evidence="2 3">
    <name type="scientific">Ceutorhynchus assimilis</name>
    <name type="common">cabbage seed weevil</name>
    <dbReference type="NCBI Taxonomy" id="467358"/>
    <lineage>
        <taxon>Eukaryota</taxon>
        <taxon>Metazoa</taxon>
        <taxon>Ecdysozoa</taxon>
        <taxon>Arthropoda</taxon>
        <taxon>Hexapoda</taxon>
        <taxon>Insecta</taxon>
        <taxon>Pterygota</taxon>
        <taxon>Neoptera</taxon>
        <taxon>Endopterygota</taxon>
        <taxon>Coleoptera</taxon>
        <taxon>Polyphaga</taxon>
        <taxon>Cucujiformia</taxon>
        <taxon>Curculionidae</taxon>
        <taxon>Ceutorhynchinae</taxon>
        <taxon>Ceutorhynchus</taxon>
    </lineage>
</organism>
<sequence length="72" mass="7741">MFKLILFVTILCYASAAPSPGIVSHHVVAHPVPIVAHPVVPVVKAVPIVPVVRTYHPVVPIVKTVHPVIVHH</sequence>
<proteinExistence type="predicted"/>
<dbReference type="EMBL" id="OU892278">
    <property type="protein sequence ID" value="CAG9765178.1"/>
    <property type="molecule type" value="Genomic_DNA"/>
</dbReference>
<gene>
    <name evidence="2" type="ORF">CEUTPL_LOCUS5793</name>
</gene>
<reference evidence="2" key="1">
    <citation type="submission" date="2022-01" db="EMBL/GenBank/DDBJ databases">
        <authorList>
            <person name="King R."/>
        </authorList>
    </citation>
    <scope>NUCLEOTIDE SEQUENCE</scope>
</reference>
<accession>A0A9N9MIW1</accession>
<evidence type="ECO:0000313" key="3">
    <source>
        <dbReference type="Proteomes" id="UP001152799"/>
    </source>
</evidence>
<dbReference type="Proteomes" id="UP001152799">
    <property type="component" value="Chromosome 2"/>
</dbReference>
<evidence type="ECO:0000313" key="2">
    <source>
        <dbReference type="EMBL" id="CAG9765178.1"/>
    </source>
</evidence>
<protein>
    <submittedName>
        <fullName evidence="2">Uncharacterized protein</fullName>
    </submittedName>
</protein>
<dbReference type="AlphaFoldDB" id="A0A9N9MIW1"/>
<feature type="signal peptide" evidence="1">
    <location>
        <begin position="1"/>
        <end position="16"/>
    </location>
</feature>
<keyword evidence="1" id="KW-0732">Signal</keyword>